<evidence type="ECO:0000313" key="3">
    <source>
        <dbReference type="Proteomes" id="UP001280121"/>
    </source>
</evidence>
<name>A0AAD9TZF5_9ROSI</name>
<reference evidence="2" key="1">
    <citation type="journal article" date="2023" name="Plant J.">
        <title>Genome sequences and population genomics provide insights into the demographic history, inbreeding, and mutation load of two 'living fossil' tree species of Dipteronia.</title>
        <authorList>
            <person name="Feng Y."/>
            <person name="Comes H.P."/>
            <person name="Chen J."/>
            <person name="Zhu S."/>
            <person name="Lu R."/>
            <person name="Zhang X."/>
            <person name="Li P."/>
            <person name="Qiu J."/>
            <person name="Olsen K.M."/>
            <person name="Qiu Y."/>
        </authorList>
    </citation>
    <scope>NUCLEOTIDE SEQUENCE</scope>
    <source>
        <strain evidence="2">KIB01</strain>
    </source>
</reference>
<evidence type="ECO:0000259" key="1">
    <source>
        <dbReference type="Pfam" id="PF09331"/>
    </source>
</evidence>
<dbReference type="AlphaFoldDB" id="A0AAD9TZF5"/>
<sequence>MLVHGVPLRAFPDDASGDKVSGNVVHQLLLRDLYHKGPTDEIQFMLENRLVRFSKVKFYLITGLRFGVVPDTSVYVKVENDIHQRYFPGADEGSFEDIRVALTLKKFQEVYDDVKLYLIYILNWILMGVDEKFKIPV</sequence>
<accession>A0AAD9TZF5</accession>
<dbReference type="Pfam" id="PF09331">
    <property type="entry name" value="DUF1985"/>
    <property type="match status" value="1"/>
</dbReference>
<dbReference type="EMBL" id="JANJYI010000006">
    <property type="protein sequence ID" value="KAK2645095.1"/>
    <property type="molecule type" value="Genomic_DNA"/>
</dbReference>
<dbReference type="PANTHER" id="PTHR48449">
    <property type="entry name" value="DUF1985 DOMAIN-CONTAINING PROTEIN"/>
    <property type="match status" value="1"/>
</dbReference>
<feature type="domain" description="DUF1985" evidence="1">
    <location>
        <begin position="30"/>
        <end position="135"/>
    </location>
</feature>
<gene>
    <name evidence="2" type="ORF">Ddye_020290</name>
</gene>
<comment type="caution">
    <text evidence="2">The sequence shown here is derived from an EMBL/GenBank/DDBJ whole genome shotgun (WGS) entry which is preliminary data.</text>
</comment>
<dbReference type="PANTHER" id="PTHR48449:SF1">
    <property type="entry name" value="DUF1985 DOMAIN-CONTAINING PROTEIN"/>
    <property type="match status" value="1"/>
</dbReference>
<organism evidence="2 3">
    <name type="scientific">Dipteronia dyeriana</name>
    <dbReference type="NCBI Taxonomy" id="168575"/>
    <lineage>
        <taxon>Eukaryota</taxon>
        <taxon>Viridiplantae</taxon>
        <taxon>Streptophyta</taxon>
        <taxon>Embryophyta</taxon>
        <taxon>Tracheophyta</taxon>
        <taxon>Spermatophyta</taxon>
        <taxon>Magnoliopsida</taxon>
        <taxon>eudicotyledons</taxon>
        <taxon>Gunneridae</taxon>
        <taxon>Pentapetalae</taxon>
        <taxon>rosids</taxon>
        <taxon>malvids</taxon>
        <taxon>Sapindales</taxon>
        <taxon>Sapindaceae</taxon>
        <taxon>Hippocastanoideae</taxon>
        <taxon>Acereae</taxon>
        <taxon>Dipteronia</taxon>
    </lineage>
</organism>
<proteinExistence type="predicted"/>
<dbReference type="InterPro" id="IPR015410">
    <property type="entry name" value="DUF1985"/>
</dbReference>
<dbReference type="Proteomes" id="UP001280121">
    <property type="component" value="Unassembled WGS sequence"/>
</dbReference>
<keyword evidence="3" id="KW-1185">Reference proteome</keyword>
<protein>
    <recommendedName>
        <fullName evidence="1">DUF1985 domain-containing protein</fullName>
    </recommendedName>
</protein>
<evidence type="ECO:0000313" key="2">
    <source>
        <dbReference type="EMBL" id="KAK2645095.1"/>
    </source>
</evidence>